<proteinExistence type="predicted"/>
<organism evidence="1 2">
    <name type="scientific">Fibroporia radiculosa</name>
    <dbReference type="NCBI Taxonomy" id="599839"/>
    <lineage>
        <taxon>Eukaryota</taxon>
        <taxon>Fungi</taxon>
        <taxon>Dikarya</taxon>
        <taxon>Basidiomycota</taxon>
        <taxon>Agaricomycotina</taxon>
        <taxon>Agaricomycetes</taxon>
        <taxon>Polyporales</taxon>
        <taxon>Fibroporiaceae</taxon>
        <taxon>Fibroporia</taxon>
    </lineage>
</organism>
<name>J4H4P1_9APHY</name>
<dbReference type="SUPFAM" id="SSF52047">
    <property type="entry name" value="RNI-like"/>
    <property type="match status" value="1"/>
</dbReference>
<keyword evidence="2" id="KW-1185">Reference proteome</keyword>
<dbReference type="Proteomes" id="UP000006352">
    <property type="component" value="Unassembled WGS sequence"/>
</dbReference>
<evidence type="ECO:0008006" key="3">
    <source>
        <dbReference type="Google" id="ProtNLM"/>
    </source>
</evidence>
<evidence type="ECO:0000313" key="1">
    <source>
        <dbReference type="EMBL" id="CCM05329.1"/>
    </source>
</evidence>
<protein>
    <recommendedName>
        <fullName evidence="3">F-box domain-containing protein</fullName>
    </recommendedName>
</protein>
<dbReference type="EMBL" id="HE797186">
    <property type="protein sequence ID" value="CCM05329.1"/>
    <property type="molecule type" value="Genomic_DNA"/>
</dbReference>
<accession>J4H4P1</accession>
<gene>
    <name evidence="1" type="ORF">FIBRA_07543</name>
</gene>
<dbReference type="HOGENOM" id="CLU_036316_0_0_1"/>
<dbReference type="OrthoDB" id="2798389at2759"/>
<sequence>MNADTYRSEVVNVVRIDENIDTLGPFSATMAQKLPHVDILVLKDGRWMSERMHFQIFLQLGIAFQATTNLKLCEVHFPSLAVFGRLISALPRLTNLVCWDLEFSSSSFKPGCIYTRKGLALTRIELQGSGQVVEFLASTSMCNGLRHITFKDYNKTCGPAYQRLVDQAKTSLRSMDIRQSFILGDRNVIPLDLSSVVNLERISLDMSAHELERQSLKRAATLLKVLPAKLREIKITLYSFTLRKWYLEDLLSTFDTLPCTQIDRNLSGPSYTKLTEVTFEFLACIHLADVRRVPAESAWREHLMSIFPRLHDKKLLR</sequence>
<dbReference type="InParanoid" id="J4H4P1"/>
<dbReference type="AlphaFoldDB" id="J4H4P1"/>
<dbReference type="RefSeq" id="XP_012184612.1">
    <property type="nucleotide sequence ID" value="XM_012329222.1"/>
</dbReference>
<dbReference type="GeneID" id="24100240"/>
<evidence type="ECO:0000313" key="2">
    <source>
        <dbReference type="Proteomes" id="UP000006352"/>
    </source>
</evidence>
<reference evidence="1 2" key="1">
    <citation type="journal article" date="2012" name="Appl. Environ. Microbiol.">
        <title>Short-read sequencing for genomic analysis of the brown rot fungus Fibroporia radiculosa.</title>
        <authorList>
            <person name="Tang J.D."/>
            <person name="Perkins A.D."/>
            <person name="Sonstegard T.S."/>
            <person name="Schroeder S.G."/>
            <person name="Burgess S.C."/>
            <person name="Diehl S.V."/>
        </authorList>
    </citation>
    <scope>NUCLEOTIDE SEQUENCE [LARGE SCALE GENOMIC DNA]</scope>
    <source>
        <strain evidence="1 2">TFFH 294</strain>
    </source>
</reference>